<dbReference type="EMBL" id="BJVC01000001">
    <property type="protein sequence ID" value="GEL01438.1"/>
    <property type="molecule type" value="Genomic_DNA"/>
</dbReference>
<dbReference type="AlphaFoldDB" id="A0A511BU04"/>
<keyword evidence="1" id="KW-1003">Cell membrane</keyword>
<dbReference type="NCBIfam" id="TIGR00278">
    <property type="entry name" value="membrane protein insertion efficiency factor YidD"/>
    <property type="match status" value="1"/>
</dbReference>
<comment type="caution">
    <text evidence="2">The sequence shown here is derived from an EMBL/GenBank/DDBJ whole genome shotgun (WGS) entry which is preliminary data.</text>
</comment>
<dbReference type="SMART" id="SM01234">
    <property type="entry name" value="Haemolytic"/>
    <property type="match status" value="1"/>
</dbReference>
<organism evidence="2 3">
    <name type="scientific">Swaminathania salitolerans</name>
    <dbReference type="NCBI Taxonomy" id="182838"/>
    <lineage>
        <taxon>Bacteria</taxon>
        <taxon>Pseudomonadati</taxon>
        <taxon>Pseudomonadota</taxon>
        <taxon>Alphaproteobacteria</taxon>
        <taxon>Acetobacterales</taxon>
        <taxon>Acetobacteraceae</taxon>
        <taxon>Swaminathania</taxon>
    </lineage>
</organism>
<evidence type="ECO:0000256" key="1">
    <source>
        <dbReference type="HAMAP-Rule" id="MF_00386"/>
    </source>
</evidence>
<gene>
    <name evidence="2" type="ORF">SSA02_06010</name>
</gene>
<accession>A0A511BU04</accession>
<proteinExistence type="inferred from homology"/>
<comment type="similarity">
    <text evidence="1">Belongs to the UPF0161 family.</text>
</comment>
<dbReference type="InterPro" id="IPR002696">
    <property type="entry name" value="Membr_insert_effic_factor_YidD"/>
</dbReference>
<comment type="subcellular location">
    <subcellularLocation>
        <location evidence="1">Cell membrane</location>
        <topology evidence="1">Peripheral membrane protein</topology>
        <orientation evidence="1">Cytoplasmic side</orientation>
    </subcellularLocation>
</comment>
<dbReference type="PANTHER" id="PTHR33383:SF1">
    <property type="entry name" value="MEMBRANE PROTEIN INSERTION EFFICIENCY FACTOR-RELATED"/>
    <property type="match status" value="1"/>
</dbReference>
<reference evidence="2 3" key="1">
    <citation type="submission" date="2019-07" db="EMBL/GenBank/DDBJ databases">
        <title>Whole genome shotgun sequence of Swaminathania salitolerans NBRC 104436.</title>
        <authorList>
            <person name="Hosoyama A."/>
            <person name="Uohara A."/>
            <person name="Ohji S."/>
            <person name="Ichikawa N."/>
        </authorList>
    </citation>
    <scope>NUCLEOTIDE SEQUENCE [LARGE SCALE GENOMIC DNA]</scope>
    <source>
        <strain evidence="2 3">NBRC 104436</strain>
    </source>
</reference>
<name>A0A511BU04_9PROT</name>
<dbReference type="GO" id="GO:0005886">
    <property type="term" value="C:plasma membrane"/>
    <property type="evidence" value="ECO:0007669"/>
    <property type="project" value="UniProtKB-SubCell"/>
</dbReference>
<dbReference type="Pfam" id="PF01809">
    <property type="entry name" value="YidD"/>
    <property type="match status" value="1"/>
</dbReference>
<dbReference type="RefSeq" id="WP_222591049.1">
    <property type="nucleotide sequence ID" value="NZ_BJVC01000001.1"/>
</dbReference>
<evidence type="ECO:0000313" key="2">
    <source>
        <dbReference type="EMBL" id="GEL01438.1"/>
    </source>
</evidence>
<dbReference type="PANTHER" id="PTHR33383">
    <property type="entry name" value="MEMBRANE PROTEIN INSERTION EFFICIENCY FACTOR-RELATED"/>
    <property type="match status" value="1"/>
</dbReference>
<comment type="function">
    <text evidence="1">Could be involved in insertion of integral membrane proteins into the membrane.</text>
</comment>
<keyword evidence="3" id="KW-1185">Reference proteome</keyword>
<dbReference type="Proteomes" id="UP000321405">
    <property type="component" value="Unassembled WGS sequence"/>
</dbReference>
<evidence type="ECO:0000313" key="3">
    <source>
        <dbReference type="Proteomes" id="UP000321405"/>
    </source>
</evidence>
<keyword evidence="1" id="KW-0472">Membrane</keyword>
<dbReference type="HAMAP" id="MF_00386">
    <property type="entry name" value="UPF0161_YidD"/>
    <property type="match status" value="1"/>
</dbReference>
<protein>
    <recommendedName>
        <fullName evidence="1">Putative membrane protein insertion efficiency factor</fullName>
    </recommendedName>
</protein>
<sequence>MRARPRGVFLGFLLTLLRFYKRYISPQLGQNCRFHPGCSTYAEEALRKHGIARGSWLALRRILRCHPFHRGGFDPVP</sequence>